<dbReference type="HAMAP" id="MF_00073">
    <property type="entry name" value="NusB"/>
    <property type="match status" value="1"/>
</dbReference>
<evidence type="ECO:0000256" key="3">
    <source>
        <dbReference type="ARBA" id="ARBA00022884"/>
    </source>
</evidence>
<evidence type="ECO:0000259" key="8">
    <source>
        <dbReference type="Pfam" id="PF01029"/>
    </source>
</evidence>
<feature type="domain" description="NusB/RsmB/TIM44" evidence="8">
    <location>
        <begin position="27"/>
        <end position="161"/>
    </location>
</feature>
<proteinExistence type="inferred from homology"/>
<dbReference type="Pfam" id="PF01029">
    <property type="entry name" value="NusB"/>
    <property type="match status" value="1"/>
</dbReference>
<evidence type="ECO:0000256" key="2">
    <source>
        <dbReference type="ARBA" id="ARBA00022814"/>
    </source>
</evidence>
<dbReference type="InterPro" id="IPR011605">
    <property type="entry name" value="NusB_fam"/>
</dbReference>
<dbReference type="PANTHER" id="PTHR11078:SF3">
    <property type="entry name" value="ANTITERMINATION NUSB DOMAIN-CONTAINING PROTEIN"/>
    <property type="match status" value="1"/>
</dbReference>
<keyword evidence="10" id="KW-1185">Reference proteome</keyword>
<evidence type="ECO:0000256" key="7">
    <source>
        <dbReference type="SAM" id="MobiDB-lite"/>
    </source>
</evidence>
<gene>
    <name evidence="6 9" type="primary">nusB</name>
    <name evidence="9" type="ORF">PUV54_11840</name>
</gene>
<dbReference type="GO" id="GO:0005829">
    <property type="term" value="C:cytosol"/>
    <property type="evidence" value="ECO:0007669"/>
    <property type="project" value="TreeGrafter"/>
</dbReference>
<dbReference type="SUPFAM" id="SSF48013">
    <property type="entry name" value="NusB-like"/>
    <property type="match status" value="1"/>
</dbReference>
<dbReference type="Gene3D" id="1.10.940.10">
    <property type="entry name" value="NusB-like"/>
    <property type="match status" value="1"/>
</dbReference>
<keyword evidence="5 6" id="KW-0804">Transcription</keyword>
<feature type="region of interest" description="Disordered" evidence="7">
    <location>
        <begin position="1"/>
        <end position="25"/>
    </location>
</feature>
<dbReference type="KEGG" id="hfl:PUV54_11840"/>
<organism evidence="9 10">
    <name type="scientific">Hyphococcus flavus</name>
    <dbReference type="NCBI Taxonomy" id="1866326"/>
    <lineage>
        <taxon>Bacteria</taxon>
        <taxon>Pseudomonadati</taxon>
        <taxon>Pseudomonadota</taxon>
        <taxon>Alphaproteobacteria</taxon>
        <taxon>Parvularculales</taxon>
        <taxon>Parvularculaceae</taxon>
        <taxon>Hyphococcus</taxon>
    </lineage>
</organism>
<name>A0AAE9ZDS2_9PROT</name>
<dbReference type="InterPro" id="IPR035926">
    <property type="entry name" value="NusB-like_sf"/>
</dbReference>
<dbReference type="Proteomes" id="UP001214043">
    <property type="component" value="Chromosome"/>
</dbReference>
<dbReference type="GO" id="GO:0003723">
    <property type="term" value="F:RNA binding"/>
    <property type="evidence" value="ECO:0007669"/>
    <property type="project" value="UniProtKB-UniRule"/>
</dbReference>
<comment type="function">
    <text evidence="6">Involved in transcription antitermination. Required for transcription of ribosomal RNA (rRNA) genes. Binds specifically to the boxA antiterminator sequence of the ribosomal RNA (rrn) operons.</text>
</comment>
<dbReference type="GO" id="GO:0031564">
    <property type="term" value="P:transcription antitermination"/>
    <property type="evidence" value="ECO:0007669"/>
    <property type="project" value="UniProtKB-KW"/>
</dbReference>
<dbReference type="EMBL" id="CP118166">
    <property type="protein sequence ID" value="WDI30647.1"/>
    <property type="molecule type" value="Genomic_DNA"/>
</dbReference>
<evidence type="ECO:0000256" key="4">
    <source>
        <dbReference type="ARBA" id="ARBA00023015"/>
    </source>
</evidence>
<protein>
    <recommendedName>
        <fullName evidence="6">Transcription antitermination protein NusB</fullName>
    </recommendedName>
    <alternativeName>
        <fullName evidence="6">Antitermination factor NusB</fullName>
    </alternativeName>
</protein>
<evidence type="ECO:0000313" key="9">
    <source>
        <dbReference type="EMBL" id="WDI30647.1"/>
    </source>
</evidence>
<keyword evidence="4 6" id="KW-0805">Transcription regulation</keyword>
<evidence type="ECO:0000313" key="10">
    <source>
        <dbReference type="Proteomes" id="UP001214043"/>
    </source>
</evidence>
<feature type="compositionally biased region" description="Basic and acidic residues" evidence="7">
    <location>
        <begin position="1"/>
        <end position="22"/>
    </location>
</feature>
<sequence>MSEARKMTPEESAEKNKKKENAPSRSAARLAAVQALYQMESAGQGVEATIREFQEHRLGGDIEGVALHKADAAFFADILRGAVETQTRLDPYLQRQLASGWRLSRLDATVRAILRAGLYELIRRADVPYKVVINEYVEAARAFFDGDEPGFVNAVLDAAAKEARHDEIQV</sequence>
<dbReference type="AlphaFoldDB" id="A0AAE9ZDS2"/>
<dbReference type="GO" id="GO:0006353">
    <property type="term" value="P:DNA-templated transcription termination"/>
    <property type="evidence" value="ECO:0007669"/>
    <property type="project" value="UniProtKB-UniRule"/>
</dbReference>
<reference evidence="9" key="1">
    <citation type="submission" date="2023-02" db="EMBL/GenBank/DDBJ databases">
        <title>Genome sequence of Hyphococcus flavus.</title>
        <authorList>
            <person name="Rong J.-C."/>
            <person name="Zhao Q."/>
            <person name="Yi M."/>
            <person name="Wu J.-Y."/>
        </authorList>
    </citation>
    <scope>NUCLEOTIDE SEQUENCE</scope>
    <source>
        <strain evidence="9">MCCC 1K03223</strain>
    </source>
</reference>
<evidence type="ECO:0000256" key="5">
    <source>
        <dbReference type="ARBA" id="ARBA00023163"/>
    </source>
</evidence>
<keyword evidence="3 6" id="KW-0694">RNA-binding</keyword>
<comment type="similarity">
    <text evidence="1 6">Belongs to the NusB family.</text>
</comment>
<evidence type="ECO:0000256" key="6">
    <source>
        <dbReference type="HAMAP-Rule" id="MF_00073"/>
    </source>
</evidence>
<dbReference type="PANTHER" id="PTHR11078">
    <property type="entry name" value="N UTILIZATION SUBSTANCE PROTEIN B-RELATED"/>
    <property type="match status" value="1"/>
</dbReference>
<accession>A0AAE9ZDS2</accession>
<keyword evidence="2 6" id="KW-0889">Transcription antitermination</keyword>
<dbReference type="InterPro" id="IPR006027">
    <property type="entry name" value="NusB_RsmB_TIM44"/>
</dbReference>
<evidence type="ECO:0000256" key="1">
    <source>
        <dbReference type="ARBA" id="ARBA00005952"/>
    </source>
</evidence>
<dbReference type="NCBIfam" id="TIGR01951">
    <property type="entry name" value="nusB"/>
    <property type="match status" value="1"/>
</dbReference>